<dbReference type="EMBL" id="QRDP01000004">
    <property type="protein sequence ID" value="RED17519.1"/>
    <property type="molecule type" value="Genomic_DNA"/>
</dbReference>
<sequence length="218" mass="23767">MPAFTQVAEYRRDLGASLERMFENALDWEHLPHVHARTFDSISIVEERASGWRAAVGMAGGGELLIDLELERDIGRWTTDSFAGETLIGRIVTDATATEPDGCRVDISFQLPEADPAQREGFAAYYPALYAMLYDEDEAMMIAREDAVQRGLAALGERRTVALADGGEARVPLYCPHLGLPLDAEPDGDGTITCPWHGYRFDIASGKCISGAACGWAV</sequence>
<dbReference type="AlphaFoldDB" id="A0A3D9FI93"/>
<dbReference type="CDD" id="cd03467">
    <property type="entry name" value="Rieske"/>
    <property type="match status" value="1"/>
</dbReference>
<dbReference type="Gene3D" id="2.102.10.10">
    <property type="entry name" value="Rieske [2Fe-2S] iron-sulphur domain"/>
    <property type="match status" value="1"/>
</dbReference>
<dbReference type="PANTHER" id="PTHR21266">
    <property type="entry name" value="IRON-SULFUR DOMAIN CONTAINING PROTEIN"/>
    <property type="match status" value="1"/>
</dbReference>
<dbReference type="InterPro" id="IPR050584">
    <property type="entry name" value="Cholesterol_7-desaturase"/>
</dbReference>
<keyword evidence="2" id="KW-0479">Metal-binding</keyword>
<keyword evidence="5" id="KW-0411">Iron-sulfur</keyword>
<evidence type="ECO:0000313" key="8">
    <source>
        <dbReference type="Proteomes" id="UP000256310"/>
    </source>
</evidence>
<dbReference type="GO" id="GO:0051537">
    <property type="term" value="F:2 iron, 2 sulfur cluster binding"/>
    <property type="evidence" value="ECO:0007669"/>
    <property type="project" value="UniProtKB-KW"/>
</dbReference>
<evidence type="ECO:0000256" key="3">
    <source>
        <dbReference type="ARBA" id="ARBA00023002"/>
    </source>
</evidence>
<dbReference type="Proteomes" id="UP000256310">
    <property type="component" value="Unassembled WGS sequence"/>
</dbReference>
<dbReference type="GO" id="GO:0046872">
    <property type="term" value="F:metal ion binding"/>
    <property type="evidence" value="ECO:0007669"/>
    <property type="project" value="UniProtKB-KW"/>
</dbReference>
<dbReference type="InterPro" id="IPR036922">
    <property type="entry name" value="Rieske_2Fe-2S_sf"/>
</dbReference>
<dbReference type="PROSITE" id="PS51296">
    <property type="entry name" value="RIESKE"/>
    <property type="match status" value="1"/>
</dbReference>
<evidence type="ECO:0000313" key="7">
    <source>
        <dbReference type="EMBL" id="RED17519.1"/>
    </source>
</evidence>
<reference evidence="7 8" key="1">
    <citation type="submission" date="2018-07" db="EMBL/GenBank/DDBJ databases">
        <title>Genomic Encyclopedia of Type Strains, Phase IV (KMG-IV): sequencing the most valuable type-strain genomes for metagenomic binning, comparative biology and taxonomic classification.</title>
        <authorList>
            <person name="Goeker M."/>
        </authorList>
    </citation>
    <scope>NUCLEOTIDE SEQUENCE [LARGE SCALE GENOMIC DNA]</scope>
    <source>
        <strain evidence="7 8">DSM 26725</strain>
    </source>
</reference>
<dbReference type="SUPFAM" id="SSF50022">
    <property type="entry name" value="ISP domain"/>
    <property type="match status" value="1"/>
</dbReference>
<proteinExistence type="predicted"/>
<comment type="caution">
    <text evidence="7">The sequence shown here is derived from an EMBL/GenBank/DDBJ whole genome shotgun (WGS) entry which is preliminary data.</text>
</comment>
<organism evidence="7 8">
    <name type="scientific">Parasphingopyxis lamellibrachiae</name>
    <dbReference type="NCBI Taxonomy" id="680125"/>
    <lineage>
        <taxon>Bacteria</taxon>
        <taxon>Pseudomonadati</taxon>
        <taxon>Pseudomonadota</taxon>
        <taxon>Alphaproteobacteria</taxon>
        <taxon>Sphingomonadales</taxon>
        <taxon>Sphingomonadaceae</taxon>
        <taxon>Parasphingopyxis</taxon>
    </lineage>
</organism>
<dbReference type="Pfam" id="PF00355">
    <property type="entry name" value="Rieske"/>
    <property type="match status" value="1"/>
</dbReference>
<evidence type="ECO:0000259" key="6">
    <source>
        <dbReference type="PROSITE" id="PS51296"/>
    </source>
</evidence>
<feature type="domain" description="Rieske" evidence="6">
    <location>
        <begin position="174"/>
        <end position="218"/>
    </location>
</feature>
<keyword evidence="4" id="KW-0408">Iron</keyword>
<evidence type="ECO:0000256" key="4">
    <source>
        <dbReference type="ARBA" id="ARBA00023004"/>
    </source>
</evidence>
<dbReference type="PANTHER" id="PTHR21266:SF60">
    <property type="entry name" value="3-KETOSTEROID-9-ALPHA-MONOOXYGENASE, OXYGENASE COMPONENT"/>
    <property type="match status" value="1"/>
</dbReference>
<dbReference type="GO" id="GO:0016491">
    <property type="term" value="F:oxidoreductase activity"/>
    <property type="evidence" value="ECO:0007669"/>
    <property type="project" value="UniProtKB-KW"/>
</dbReference>
<name>A0A3D9FI93_9SPHN</name>
<keyword evidence="1" id="KW-0001">2Fe-2S</keyword>
<dbReference type="RefSeq" id="WP_245953849.1">
    <property type="nucleotide sequence ID" value="NZ_QRDP01000004.1"/>
</dbReference>
<evidence type="ECO:0000256" key="5">
    <source>
        <dbReference type="ARBA" id="ARBA00023014"/>
    </source>
</evidence>
<evidence type="ECO:0000256" key="2">
    <source>
        <dbReference type="ARBA" id="ARBA00022723"/>
    </source>
</evidence>
<keyword evidence="8" id="KW-1185">Reference proteome</keyword>
<accession>A0A3D9FI93</accession>
<gene>
    <name evidence="7" type="ORF">DFR46_2568</name>
</gene>
<protein>
    <submittedName>
        <fullName evidence="7">Rieske-like 2Fe-2S protein</fullName>
    </submittedName>
</protein>
<evidence type="ECO:0000256" key="1">
    <source>
        <dbReference type="ARBA" id="ARBA00022714"/>
    </source>
</evidence>
<dbReference type="InterPro" id="IPR017941">
    <property type="entry name" value="Rieske_2Fe-2S"/>
</dbReference>
<keyword evidence="3" id="KW-0560">Oxidoreductase</keyword>